<proteinExistence type="predicted"/>
<dbReference type="EMBL" id="MPUH01000284">
    <property type="protein sequence ID" value="OMJ83998.1"/>
    <property type="molecule type" value="Genomic_DNA"/>
</dbReference>
<keyword evidence="3" id="KW-1185">Reference proteome</keyword>
<dbReference type="Proteomes" id="UP000187209">
    <property type="component" value="Unassembled WGS sequence"/>
</dbReference>
<evidence type="ECO:0000313" key="2">
    <source>
        <dbReference type="EMBL" id="OMJ83998.1"/>
    </source>
</evidence>
<reference evidence="2 3" key="1">
    <citation type="submission" date="2016-11" db="EMBL/GenBank/DDBJ databases">
        <title>The macronuclear genome of Stentor coeruleus: a giant cell with tiny introns.</title>
        <authorList>
            <person name="Slabodnick M."/>
            <person name="Ruby J.G."/>
            <person name="Reiff S.B."/>
            <person name="Swart E.C."/>
            <person name="Gosai S."/>
            <person name="Prabakaran S."/>
            <person name="Witkowska E."/>
            <person name="Larue G.E."/>
            <person name="Fisher S."/>
            <person name="Freeman R.M."/>
            <person name="Gunawardena J."/>
            <person name="Chu W."/>
            <person name="Stover N.A."/>
            <person name="Gregory B.D."/>
            <person name="Nowacki M."/>
            <person name="Derisi J."/>
            <person name="Roy S.W."/>
            <person name="Marshall W.F."/>
            <person name="Sood P."/>
        </authorList>
    </citation>
    <scope>NUCLEOTIDE SEQUENCE [LARGE SCALE GENOMIC DNA]</scope>
    <source>
        <strain evidence="2">WM001</strain>
    </source>
</reference>
<comment type="caution">
    <text evidence="2">The sequence shown here is derived from an EMBL/GenBank/DDBJ whole genome shotgun (WGS) entry which is preliminary data.</text>
</comment>
<accession>A0A1R2C4P4</accession>
<gene>
    <name evidence="2" type="ORF">SteCoe_14987</name>
</gene>
<protein>
    <recommendedName>
        <fullName evidence="4">EF-hand domain-containing protein</fullName>
    </recommendedName>
</protein>
<dbReference type="OrthoDB" id="326851at2759"/>
<name>A0A1R2C4P4_9CILI</name>
<sequence>MDKDFSLFEANRDKLRRIFLKLSKNEKRINFIDFQRLCLGGKLIPVIPNQGFVSQNQLRAIAAKFGNAACLPKLFLNYEQFEQFLKIISITKSQPSGRAEKIKLFFHVLSQGLRTEFILNANDHPEGINRSNSSYSICSNSELNESNNSLDLSIKEALDTLKKDVKRPAVSPGRVSLSPRPVGRAYSNSSTPKNRSFRAGFGTESSGTKVRVSLLESQGYKNSVKGKRVGAELDEFLETEKLVQREVMNVKVNLKGNPRKNEVKPVSRYAGAKVLERGRTVKEDPRLVRERQAEKAIAMLTNSINNHRKFIVNIRARYFGHRFVLGIMFRTWKFASKAPKIQGTS</sequence>
<evidence type="ECO:0000256" key="1">
    <source>
        <dbReference type="SAM" id="MobiDB-lite"/>
    </source>
</evidence>
<feature type="region of interest" description="Disordered" evidence="1">
    <location>
        <begin position="169"/>
        <end position="204"/>
    </location>
</feature>
<evidence type="ECO:0000313" key="3">
    <source>
        <dbReference type="Proteomes" id="UP000187209"/>
    </source>
</evidence>
<organism evidence="2 3">
    <name type="scientific">Stentor coeruleus</name>
    <dbReference type="NCBI Taxonomy" id="5963"/>
    <lineage>
        <taxon>Eukaryota</taxon>
        <taxon>Sar</taxon>
        <taxon>Alveolata</taxon>
        <taxon>Ciliophora</taxon>
        <taxon>Postciliodesmatophora</taxon>
        <taxon>Heterotrichea</taxon>
        <taxon>Heterotrichida</taxon>
        <taxon>Stentoridae</taxon>
        <taxon>Stentor</taxon>
    </lineage>
</organism>
<dbReference type="AlphaFoldDB" id="A0A1R2C4P4"/>
<evidence type="ECO:0008006" key="4">
    <source>
        <dbReference type="Google" id="ProtNLM"/>
    </source>
</evidence>